<reference evidence="2" key="1">
    <citation type="journal article" date="2019" name="Int. J. Syst. Evol. Microbiol.">
        <title>The Global Catalogue of Microorganisms (GCM) 10K type strain sequencing project: providing services to taxonomists for standard genome sequencing and annotation.</title>
        <authorList>
            <consortium name="The Broad Institute Genomics Platform"/>
            <consortium name="The Broad Institute Genome Sequencing Center for Infectious Disease"/>
            <person name="Wu L."/>
            <person name="Ma J."/>
        </authorList>
    </citation>
    <scope>NUCLEOTIDE SEQUENCE [LARGE SCALE GENOMIC DNA]</scope>
    <source>
        <strain evidence="2">JCM 18306</strain>
    </source>
</reference>
<organism evidence="1 2">
    <name type="scientific">Streptomyces thinghirensis</name>
    <dbReference type="NCBI Taxonomy" id="551547"/>
    <lineage>
        <taxon>Bacteria</taxon>
        <taxon>Bacillati</taxon>
        <taxon>Actinomycetota</taxon>
        <taxon>Actinomycetes</taxon>
        <taxon>Kitasatosporales</taxon>
        <taxon>Streptomycetaceae</taxon>
        <taxon>Streptomyces</taxon>
    </lineage>
</organism>
<dbReference type="InterPro" id="IPR009959">
    <property type="entry name" value="Cyclase_SnoaL-like"/>
</dbReference>
<dbReference type="InterPro" id="IPR032710">
    <property type="entry name" value="NTF2-like_dom_sf"/>
</dbReference>
<dbReference type="Pfam" id="PF07366">
    <property type="entry name" value="SnoaL"/>
    <property type="match status" value="1"/>
</dbReference>
<evidence type="ECO:0000313" key="1">
    <source>
        <dbReference type="EMBL" id="GAA5207800.1"/>
    </source>
</evidence>
<keyword evidence="2" id="KW-1185">Reference proteome</keyword>
<dbReference type="EMBL" id="BAABJR010000005">
    <property type="protein sequence ID" value="GAA5207800.1"/>
    <property type="molecule type" value="Genomic_DNA"/>
</dbReference>
<dbReference type="Proteomes" id="UP001499878">
    <property type="component" value="Unassembled WGS sequence"/>
</dbReference>
<accession>A0ABP9T3B0</accession>
<dbReference type="Gene3D" id="3.10.450.50">
    <property type="match status" value="2"/>
</dbReference>
<protein>
    <submittedName>
        <fullName evidence="1">Ester cyclase</fullName>
    </submittedName>
</protein>
<dbReference type="RefSeq" id="WP_345629545.1">
    <property type="nucleotide sequence ID" value="NZ_BAABJR010000005.1"/>
</dbReference>
<proteinExistence type="predicted"/>
<name>A0ABP9T3B0_9ACTN</name>
<sequence length="333" mass="37748">MPLDPIAYQPYADPDDFIREVTDRIWVARDIDHIVENYEPDSIVHTSLGTVVGRDGVIEGSTMRMASVPGHVGQAEDVVWEARGDDAFLSSHLVFSADEHLQDGRLVPVRKRTVANCLYRRGRMVEEWVVRDDLADCLQLGLDPDEVARGLRFQGYTGSMTEAAPKEVLRVGDSGERPDQFRPECEMVLEFIEDVWSQRRLNKVHDYMDRDLFLHTIGDRTVIRPERYQADLLAMVGPFPDARFAVRDVQANYNERYAGLRVAVMWTMHGTYRGTPAFGALTGQPVTVLGVSQFLIQNGRIVREYRVYDEISLRAQINAARGDGTDEVDANIY</sequence>
<comment type="caution">
    <text evidence="1">The sequence shown here is derived from an EMBL/GenBank/DDBJ whole genome shotgun (WGS) entry which is preliminary data.</text>
</comment>
<dbReference type="SUPFAM" id="SSF54427">
    <property type="entry name" value="NTF2-like"/>
    <property type="match status" value="2"/>
</dbReference>
<gene>
    <name evidence="1" type="ORF">GCM10023323_24790</name>
</gene>
<evidence type="ECO:0000313" key="2">
    <source>
        <dbReference type="Proteomes" id="UP001499878"/>
    </source>
</evidence>